<dbReference type="InterPro" id="IPR041698">
    <property type="entry name" value="Methyltransf_25"/>
</dbReference>
<dbReference type="Gene3D" id="3.40.50.150">
    <property type="entry name" value="Vaccinia Virus protein VP39"/>
    <property type="match status" value="1"/>
</dbReference>
<reference evidence="2 3" key="1">
    <citation type="submission" date="2016-10" db="EMBL/GenBank/DDBJ databases">
        <authorList>
            <person name="de Groot N.N."/>
        </authorList>
    </citation>
    <scope>NUCLEOTIDE SEQUENCE [LARGE SCALE GENOMIC DNA]</scope>
    <source>
        <strain evidence="2 3">DSM 44468</strain>
    </source>
</reference>
<sequence length="213" mass="23476">MTEPAFVTETRAAYDTVAVDYAEVLRDLLADSTFDRAMLGAFAELVPEGRVAEIGCGPGRIAAHLASLGLDVFGVDLSPRMVEVARQRYPGLRFEVGTMLALDLPDASLDGLVAWYSIIHTPPGRLPEVFAEFARVLKPGGYLLLAFQAGDDHRHHIEHAYNHDVSLDAYRLSPDRTAELLSAAGFEETARLLRKPEGFEKTPQAYLLSQREH</sequence>
<dbReference type="AlphaFoldDB" id="A0A1I3TWD9"/>
<accession>A0A1I3TWD9</accession>
<dbReference type="PANTHER" id="PTHR42912:SF45">
    <property type="entry name" value="23S RRNA (GUANINE(745)-N(1))-METHYLTRANSFERASE"/>
    <property type="match status" value="1"/>
</dbReference>
<dbReference type="PANTHER" id="PTHR42912">
    <property type="entry name" value="METHYLTRANSFERASE"/>
    <property type="match status" value="1"/>
</dbReference>
<feature type="domain" description="Methyltransferase" evidence="1">
    <location>
        <begin position="51"/>
        <end position="141"/>
    </location>
</feature>
<dbReference type="InterPro" id="IPR050508">
    <property type="entry name" value="Methyltransf_Superfamily"/>
</dbReference>
<gene>
    <name evidence="2" type="ORF">SAMN05421835_10883</name>
</gene>
<dbReference type="InterPro" id="IPR029063">
    <property type="entry name" value="SAM-dependent_MTases_sf"/>
</dbReference>
<dbReference type="STRING" id="115433.SAMN05421835_10883"/>
<dbReference type="Pfam" id="PF13649">
    <property type="entry name" value="Methyltransf_25"/>
    <property type="match status" value="1"/>
</dbReference>
<dbReference type="OrthoDB" id="9805171at2"/>
<dbReference type="GO" id="GO:0008168">
    <property type="term" value="F:methyltransferase activity"/>
    <property type="evidence" value="ECO:0007669"/>
    <property type="project" value="UniProtKB-KW"/>
</dbReference>
<keyword evidence="3" id="KW-1185">Reference proteome</keyword>
<organism evidence="2 3">
    <name type="scientific">Amycolatopsis sacchari</name>
    <dbReference type="NCBI Taxonomy" id="115433"/>
    <lineage>
        <taxon>Bacteria</taxon>
        <taxon>Bacillati</taxon>
        <taxon>Actinomycetota</taxon>
        <taxon>Actinomycetes</taxon>
        <taxon>Pseudonocardiales</taxon>
        <taxon>Pseudonocardiaceae</taxon>
        <taxon>Amycolatopsis</taxon>
    </lineage>
</organism>
<keyword evidence="2" id="KW-0489">Methyltransferase</keyword>
<dbReference type="EMBL" id="FORP01000008">
    <property type="protein sequence ID" value="SFJ74619.1"/>
    <property type="molecule type" value="Genomic_DNA"/>
</dbReference>
<dbReference type="Proteomes" id="UP000199025">
    <property type="component" value="Unassembled WGS sequence"/>
</dbReference>
<evidence type="ECO:0000313" key="2">
    <source>
        <dbReference type="EMBL" id="SFJ74619.1"/>
    </source>
</evidence>
<dbReference type="GO" id="GO:0032259">
    <property type="term" value="P:methylation"/>
    <property type="evidence" value="ECO:0007669"/>
    <property type="project" value="UniProtKB-KW"/>
</dbReference>
<evidence type="ECO:0000313" key="3">
    <source>
        <dbReference type="Proteomes" id="UP000199025"/>
    </source>
</evidence>
<keyword evidence="2" id="KW-0808">Transferase</keyword>
<dbReference type="RefSeq" id="WP_091508015.1">
    <property type="nucleotide sequence ID" value="NZ_FORP01000008.1"/>
</dbReference>
<name>A0A1I3TWD9_9PSEU</name>
<dbReference type="SUPFAM" id="SSF53335">
    <property type="entry name" value="S-adenosyl-L-methionine-dependent methyltransferases"/>
    <property type="match status" value="1"/>
</dbReference>
<dbReference type="CDD" id="cd02440">
    <property type="entry name" value="AdoMet_MTases"/>
    <property type="match status" value="1"/>
</dbReference>
<proteinExistence type="predicted"/>
<protein>
    <submittedName>
        <fullName evidence="2">Methyltransferase domain-containing protein</fullName>
    </submittedName>
</protein>
<evidence type="ECO:0000259" key="1">
    <source>
        <dbReference type="Pfam" id="PF13649"/>
    </source>
</evidence>